<comment type="caution">
    <text evidence="2">The sequence shown here is derived from an EMBL/GenBank/DDBJ whole genome shotgun (WGS) entry which is preliminary data.</text>
</comment>
<organism evidence="2 3">
    <name type="scientific">Nostoc punctiforme NIES-2108</name>
    <dbReference type="NCBI Taxonomy" id="1356359"/>
    <lineage>
        <taxon>Bacteria</taxon>
        <taxon>Bacillati</taxon>
        <taxon>Cyanobacteriota</taxon>
        <taxon>Cyanophyceae</taxon>
        <taxon>Nostocales</taxon>
        <taxon>Nostocaceae</taxon>
        <taxon>Nostoc</taxon>
    </lineage>
</organism>
<feature type="domain" description="YcaO" evidence="1">
    <location>
        <begin position="388"/>
        <end position="764"/>
    </location>
</feature>
<sequence>MKFKDFFRVENIEAEATFLLTERNSSLLCNRLFQLLVPLIDGHHTVEEIVEEIRPHLLTESTSENEEIIALANVHYALMQLKQKGYLVESDNTLPSDLTIFCEHLSIDPKEAHRRLQATKVAVKSVGSNIPISQFKAALESLHIQLAENADIEIVLTDDYLQNDLYAYNQKALDSSRSWMLVKPVGTIVWIGPIFQPGKTGCWQCLAQRLRGNRPVEEFIQRRKNILTPLIPPLASLPATLQTALSMAATEVFKWIVRGENKRLEGILVTHDTLSLETQNHILVKRPQCPDCGEKGVGWLNGKPMPVILGHRKKSFLAGGGHRLFSPEETLKKYQHHISPITGVVRELLKVDRNSTGLTHTYLAKHHFATVFDDLDALRQYTIGRSGGTAQTDQQARCSSFCEAIERYSGVFQGDEIRRKGSYQQMESKAIHPNACMNFSQAQYQNRHEWNATYSSFLDGFQKVPEPFDEGREIEWTPIWSLTLQKFKYLPTAYCYYGYPTPSKPDCWADSNGCAAGNTIEEAIVHGFMELVERDCVALWWYNRLQKPRVDLDSFNEPYFQALKDYYQTIHRDFWILDITSDLNIPAFAAISRRTDRQAEDIIFDFGAHFDPKTAIYRALNGLNKILHAVLAANPDGSTRYTPFVSQMTINWWKTATLENQPYLIPNESVPSKGYSDYPQFWSDDLLEDVITCQQIVEQNGMELLVLDQTRLDIGLKVVKVVVPGLRHFWKRLGAGRLYEVPVKLDWLKEPLQEHKLNPFTMWM</sequence>
<protein>
    <submittedName>
        <fullName evidence="2">Adenylate cyclase</fullName>
    </submittedName>
</protein>
<accession>A0A367R1H7</accession>
<dbReference type="NCBIfam" id="TIGR00702">
    <property type="entry name" value="YcaO-type kinase domain"/>
    <property type="match status" value="1"/>
</dbReference>
<dbReference type="Proteomes" id="UP000252085">
    <property type="component" value="Unassembled WGS sequence"/>
</dbReference>
<dbReference type="Pfam" id="PF02624">
    <property type="entry name" value="YcaO"/>
    <property type="match status" value="1"/>
</dbReference>
<dbReference type="PANTHER" id="PTHR37809:SF1">
    <property type="entry name" value="RIBOSOMAL PROTEIN S12 METHYLTHIOTRANSFERASE ACCESSORY FACTOR YCAO"/>
    <property type="match status" value="1"/>
</dbReference>
<evidence type="ECO:0000259" key="1">
    <source>
        <dbReference type="PROSITE" id="PS51664"/>
    </source>
</evidence>
<dbReference type="Gene3D" id="3.40.50.720">
    <property type="entry name" value="NAD(P)-binding Rossmann-like Domain"/>
    <property type="match status" value="1"/>
</dbReference>
<dbReference type="Gene3D" id="3.30.160.660">
    <property type="match status" value="1"/>
</dbReference>
<dbReference type="EMBL" id="LXQE01000189">
    <property type="protein sequence ID" value="RCJ30328.1"/>
    <property type="molecule type" value="Genomic_DNA"/>
</dbReference>
<dbReference type="NCBIfam" id="TIGR03882">
    <property type="entry name" value="cyclo_dehyd_2"/>
    <property type="match status" value="1"/>
</dbReference>
<dbReference type="InterPro" id="IPR022291">
    <property type="entry name" value="Bacteriocin_synth_cyclodeHase"/>
</dbReference>
<dbReference type="InterPro" id="IPR049274">
    <property type="entry name" value="LynD/TruD_wHTH-like"/>
</dbReference>
<dbReference type="InterPro" id="IPR035985">
    <property type="entry name" value="Ubiquitin-activating_enz"/>
</dbReference>
<dbReference type="InterPro" id="IPR003776">
    <property type="entry name" value="YcaO-like_dom"/>
</dbReference>
<reference evidence="2 3" key="1">
    <citation type="submission" date="2016-04" db="EMBL/GenBank/DDBJ databases">
        <authorList>
            <person name="Evans L.H."/>
            <person name="Alamgir A."/>
            <person name="Owens N."/>
            <person name="Weber N.D."/>
            <person name="Virtaneva K."/>
            <person name="Barbian K."/>
            <person name="Babar A."/>
            <person name="Rosenke K."/>
        </authorList>
    </citation>
    <scope>NUCLEOTIDE SEQUENCE [LARGE SCALE GENOMIC DNA]</scope>
    <source>
        <strain evidence="2">NIES-2108</strain>
    </source>
</reference>
<dbReference type="Gene3D" id="3.30.1330.230">
    <property type="match status" value="2"/>
</dbReference>
<evidence type="ECO:0000313" key="2">
    <source>
        <dbReference type="EMBL" id="RCJ30328.1"/>
    </source>
</evidence>
<evidence type="ECO:0000313" key="3">
    <source>
        <dbReference type="Proteomes" id="UP000252085"/>
    </source>
</evidence>
<dbReference type="PANTHER" id="PTHR37809">
    <property type="entry name" value="RIBOSOMAL PROTEIN S12 METHYLTHIOTRANSFERASE ACCESSORY FACTOR YCAO"/>
    <property type="match status" value="1"/>
</dbReference>
<proteinExistence type="predicted"/>
<name>A0A367R1H7_NOSPU</name>
<gene>
    <name evidence="2" type="ORF">A6769_33860</name>
</gene>
<dbReference type="SUPFAM" id="SSF69572">
    <property type="entry name" value="Activating enzymes of the ubiquitin-like proteins"/>
    <property type="match status" value="1"/>
</dbReference>
<dbReference type="Pfam" id="PF21084">
    <property type="entry name" value="WHD_DUF4423_like"/>
    <property type="match status" value="1"/>
</dbReference>
<dbReference type="InterPro" id="IPR027624">
    <property type="entry name" value="TOMM_cyclo_SagD"/>
</dbReference>
<dbReference type="Gene3D" id="3.90.930.60">
    <property type="match status" value="1"/>
</dbReference>
<dbReference type="AlphaFoldDB" id="A0A367R1H7"/>
<dbReference type="GO" id="GO:0008641">
    <property type="term" value="F:ubiquitin-like modifier activating enzyme activity"/>
    <property type="evidence" value="ECO:0007669"/>
    <property type="project" value="InterPro"/>
</dbReference>
<dbReference type="Gene3D" id="3.30.40.250">
    <property type="match status" value="1"/>
</dbReference>
<dbReference type="PROSITE" id="PS51664">
    <property type="entry name" value="YCAO"/>
    <property type="match status" value="1"/>
</dbReference>
<dbReference type="NCBIfam" id="TIGR03604">
    <property type="entry name" value="TOMM_cyclo_SagD"/>
    <property type="match status" value="1"/>
</dbReference>